<dbReference type="GO" id="GO:0016020">
    <property type="term" value="C:membrane"/>
    <property type="evidence" value="ECO:0007669"/>
    <property type="project" value="UniProtKB-SubCell"/>
</dbReference>
<evidence type="ECO:0000256" key="3">
    <source>
        <dbReference type="ARBA" id="ARBA00004906"/>
    </source>
</evidence>
<comment type="catalytic activity">
    <reaction evidence="1">
        <text>S-ubiquitinyl-[E2 ubiquitin-conjugating enzyme]-L-cysteine + [acceptor protein]-L-lysine = [E2 ubiquitin-conjugating enzyme]-L-cysteine + N(6)-ubiquitinyl-[acceptor protein]-L-lysine.</text>
        <dbReference type="EC" id="2.3.2.27"/>
    </reaction>
</comment>
<keyword evidence="17" id="KW-1185">Reference proteome</keyword>
<sequence>MTTALLLIGYYIFVIKCWLNWHRIGVVRRFSFRRYEDPLMVYDPAAEHRGVDELVIRAIPIFQFKRREGDNEDSSFHECAVCLNEFQEQEKLRVLPGCSHAFHIDCIDIWLQKNDNCPLCRSSISTPTRFPFHQIIAPTSSPQDQTPFTDTVINTDEDFVVIEIKGDNDNNTSSDQLNTIRRQDTGKSGEILSQSNVANPWPMRKLEPKSIQKRARKYHHVSSMGDECIDIRGKKDDQFSIQPIRRSISMDSSVDRQLYLSVQEIIQQKNRQQFNDVSTSDQQDSSSRIRSRSFFSFGSGRGSKNAITPLQFDES</sequence>
<dbReference type="SUPFAM" id="SSF57850">
    <property type="entry name" value="RING/U-box"/>
    <property type="match status" value="1"/>
</dbReference>
<dbReference type="Pfam" id="PF13639">
    <property type="entry name" value="zf-RING_2"/>
    <property type="match status" value="1"/>
</dbReference>
<keyword evidence="12" id="KW-0472">Membrane</keyword>
<gene>
    <name evidence="16" type="ORF">C5167_042834</name>
</gene>
<dbReference type="AlphaFoldDB" id="A0A4Y7L5N6"/>
<feature type="domain" description="RING-type" evidence="15">
    <location>
        <begin position="79"/>
        <end position="121"/>
    </location>
</feature>
<comment type="pathway">
    <text evidence="3">Protein modification; protein ubiquitination.</text>
</comment>
<dbReference type="FunFam" id="3.30.40.10:FF:000187">
    <property type="entry name" value="E3 ubiquitin-protein ligase ATL6"/>
    <property type="match status" value="1"/>
</dbReference>
<evidence type="ECO:0000256" key="7">
    <source>
        <dbReference type="ARBA" id="ARBA00022723"/>
    </source>
</evidence>
<feature type="region of interest" description="Disordered" evidence="14">
    <location>
        <begin position="271"/>
        <end position="315"/>
    </location>
</feature>
<evidence type="ECO:0000256" key="5">
    <source>
        <dbReference type="ARBA" id="ARBA00022679"/>
    </source>
</evidence>
<evidence type="ECO:0000256" key="10">
    <source>
        <dbReference type="ARBA" id="ARBA00022833"/>
    </source>
</evidence>
<dbReference type="InterPro" id="IPR013083">
    <property type="entry name" value="Znf_RING/FYVE/PHD"/>
</dbReference>
<keyword evidence="10" id="KW-0862">Zinc</keyword>
<keyword evidence="9" id="KW-0833">Ubl conjugation pathway</keyword>
<evidence type="ECO:0000313" key="16">
    <source>
        <dbReference type="EMBL" id="RZC80257.1"/>
    </source>
</evidence>
<dbReference type="Gramene" id="RZC80257">
    <property type="protein sequence ID" value="RZC80257"/>
    <property type="gene ID" value="C5167_042834"/>
</dbReference>
<evidence type="ECO:0000256" key="6">
    <source>
        <dbReference type="ARBA" id="ARBA00022692"/>
    </source>
</evidence>
<dbReference type="PROSITE" id="PS50089">
    <property type="entry name" value="ZF_RING_2"/>
    <property type="match status" value="1"/>
</dbReference>
<dbReference type="SMART" id="SM00184">
    <property type="entry name" value="RING"/>
    <property type="match status" value="1"/>
</dbReference>
<evidence type="ECO:0000259" key="15">
    <source>
        <dbReference type="PROSITE" id="PS50089"/>
    </source>
</evidence>
<feature type="compositionally biased region" description="Polar residues" evidence="14">
    <location>
        <begin position="271"/>
        <end position="284"/>
    </location>
</feature>
<accession>A0A4Y7L5N6</accession>
<dbReference type="Gene3D" id="3.30.40.10">
    <property type="entry name" value="Zinc/RING finger domain, C3HC4 (zinc finger)"/>
    <property type="match status" value="1"/>
</dbReference>
<keyword evidence="6" id="KW-0812">Transmembrane</keyword>
<name>A0A4Y7L5N6_PAPSO</name>
<evidence type="ECO:0000256" key="9">
    <source>
        <dbReference type="ARBA" id="ARBA00022786"/>
    </source>
</evidence>
<dbReference type="OMA" id="TTCECAV"/>
<evidence type="ECO:0000256" key="4">
    <source>
        <dbReference type="ARBA" id="ARBA00012483"/>
    </source>
</evidence>
<keyword evidence="11" id="KW-1133">Transmembrane helix</keyword>
<evidence type="ECO:0000256" key="11">
    <source>
        <dbReference type="ARBA" id="ARBA00022989"/>
    </source>
</evidence>
<dbReference type="STRING" id="3469.A0A4Y7L5N6"/>
<comment type="subcellular location">
    <subcellularLocation>
        <location evidence="2">Membrane</location>
        <topology evidence="2">Single-pass membrane protein</topology>
    </subcellularLocation>
</comment>
<keyword evidence="5" id="KW-0808">Transferase</keyword>
<dbReference type="PANTHER" id="PTHR46913:SF1">
    <property type="entry name" value="RING-H2 FINGER PROTEIN ATL16"/>
    <property type="match status" value="1"/>
</dbReference>
<proteinExistence type="predicted"/>
<dbReference type="EC" id="2.3.2.27" evidence="4"/>
<dbReference type="InterPro" id="IPR044600">
    <property type="entry name" value="ATL1/ATL16-like"/>
</dbReference>
<dbReference type="EMBL" id="CM010724">
    <property type="protein sequence ID" value="RZC80257.1"/>
    <property type="molecule type" value="Genomic_DNA"/>
</dbReference>
<keyword evidence="8 13" id="KW-0863">Zinc-finger</keyword>
<evidence type="ECO:0000256" key="1">
    <source>
        <dbReference type="ARBA" id="ARBA00000900"/>
    </source>
</evidence>
<dbReference type="GO" id="GO:0061630">
    <property type="term" value="F:ubiquitin protein ligase activity"/>
    <property type="evidence" value="ECO:0007669"/>
    <property type="project" value="UniProtKB-EC"/>
</dbReference>
<dbReference type="Proteomes" id="UP000316621">
    <property type="component" value="Chromosome 10"/>
</dbReference>
<reference evidence="16 17" key="1">
    <citation type="journal article" date="2018" name="Science">
        <title>The opium poppy genome and morphinan production.</title>
        <authorList>
            <person name="Guo L."/>
            <person name="Winzer T."/>
            <person name="Yang X."/>
            <person name="Li Y."/>
            <person name="Ning Z."/>
            <person name="He Z."/>
            <person name="Teodor R."/>
            <person name="Lu Y."/>
            <person name="Bowser T.A."/>
            <person name="Graham I.A."/>
            <person name="Ye K."/>
        </authorList>
    </citation>
    <scope>NUCLEOTIDE SEQUENCE [LARGE SCALE GENOMIC DNA]</scope>
    <source>
        <strain evidence="17">cv. HN1</strain>
        <tissue evidence="16">Leaves</tissue>
    </source>
</reference>
<dbReference type="InterPro" id="IPR001841">
    <property type="entry name" value="Znf_RING"/>
</dbReference>
<dbReference type="CDD" id="cd16461">
    <property type="entry name" value="RING-H2_EL5-like"/>
    <property type="match status" value="1"/>
</dbReference>
<evidence type="ECO:0000256" key="14">
    <source>
        <dbReference type="SAM" id="MobiDB-lite"/>
    </source>
</evidence>
<organism evidence="16 17">
    <name type="scientific">Papaver somniferum</name>
    <name type="common">Opium poppy</name>
    <dbReference type="NCBI Taxonomy" id="3469"/>
    <lineage>
        <taxon>Eukaryota</taxon>
        <taxon>Viridiplantae</taxon>
        <taxon>Streptophyta</taxon>
        <taxon>Embryophyta</taxon>
        <taxon>Tracheophyta</taxon>
        <taxon>Spermatophyta</taxon>
        <taxon>Magnoliopsida</taxon>
        <taxon>Ranunculales</taxon>
        <taxon>Papaveraceae</taxon>
        <taxon>Papaveroideae</taxon>
        <taxon>Papaver</taxon>
    </lineage>
</organism>
<dbReference type="PANTHER" id="PTHR46913">
    <property type="entry name" value="RING-H2 FINGER PROTEIN ATL16"/>
    <property type="match status" value="1"/>
</dbReference>
<evidence type="ECO:0000256" key="2">
    <source>
        <dbReference type="ARBA" id="ARBA00004167"/>
    </source>
</evidence>
<keyword evidence="7" id="KW-0479">Metal-binding</keyword>
<dbReference type="GO" id="GO:0016567">
    <property type="term" value="P:protein ubiquitination"/>
    <property type="evidence" value="ECO:0007669"/>
    <property type="project" value="InterPro"/>
</dbReference>
<evidence type="ECO:0000313" key="17">
    <source>
        <dbReference type="Proteomes" id="UP000316621"/>
    </source>
</evidence>
<evidence type="ECO:0000256" key="12">
    <source>
        <dbReference type="ARBA" id="ARBA00023136"/>
    </source>
</evidence>
<dbReference type="GO" id="GO:0008270">
    <property type="term" value="F:zinc ion binding"/>
    <property type="evidence" value="ECO:0007669"/>
    <property type="project" value="UniProtKB-KW"/>
</dbReference>
<protein>
    <recommendedName>
        <fullName evidence="4">RING-type E3 ubiquitin transferase</fullName>
        <ecNumber evidence="4">2.3.2.27</ecNumber>
    </recommendedName>
</protein>
<feature type="compositionally biased region" description="Low complexity" evidence="14">
    <location>
        <begin position="285"/>
        <end position="298"/>
    </location>
</feature>
<evidence type="ECO:0000256" key="13">
    <source>
        <dbReference type="PROSITE-ProRule" id="PRU00175"/>
    </source>
</evidence>
<evidence type="ECO:0000256" key="8">
    <source>
        <dbReference type="ARBA" id="ARBA00022771"/>
    </source>
</evidence>